<dbReference type="Proteomes" id="UP000295781">
    <property type="component" value="Chromosome"/>
</dbReference>
<dbReference type="InterPro" id="IPR036736">
    <property type="entry name" value="ACP-like_sf"/>
</dbReference>
<evidence type="ECO:0000256" key="1">
    <source>
        <dbReference type="ARBA" id="ARBA00022450"/>
    </source>
</evidence>
<evidence type="ECO:0000256" key="4">
    <source>
        <dbReference type="ARBA" id="ARBA00023268"/>
    </source>
</evidence>
<name>A0A4P2QA08_SORCE</name>
<dbReference type="SUPFAM" id="SSF53901">
    <property type="entry name" value="Thiolase-like"/>
    <property type="match status" value="2"/>
</dbReference>
<dbReference type="CDD" id="cd08956">
    <property type="entry name" value="KR_3_FAS_SDR_x"/>
    <property type="match status" value="2"/>
</dbReference>
<dbReference type="InterPro" id="IPR020843">
    <property type="entry name" value="ER"/>
</dbReference>
<dbReference type="InterPro" id="IPR036291">
    <property type="entry name" value="NAD(P)-bd_dom_sf"/>
</dbReference>
<dbReference type="SUPFAM" id="SSF52151">
    <property type="entry name" value="FabD/lysophospholipase-like"/>
    <property type="match status" value="2"/>
</dbReference>
<dbReference type="EMBL" id="CP012670">
    <property type="protein sequence ID" value="AUX26445.1"/>
    <property type="molecule type" value="Genomic_DNA"/>
</dbReference>
<dbReference type="InterPro" id="IPR014030">
    <property type="entry name" value="Ketoacyl_synth_N"/>
</dbReference>
<dbReference type="Pfam" id="PF00109">
    <property type="entry name" value="ketoacyl-synt"/>
    <property type="match status" value="2"/>
</dbReference>
<dbReference type="FunFam" id="3.40.366.10:FF:000002">
    <property type="entry name" value="Probable polyketide synthase 2"/>
    <property type="match status" value="2"/>
</dbReference>
<dbReference type="GO" id="GO:0016491">
    <property type="term" value="F:oxidoreductase activity"/>
    <property type="evidence" value="ECO:0007669"/>
    <property type="project" value="InterPro"/>
</dbReference>
<dbReference type="InterPro" id="IPR049552">
    <property type="entry name" value="PKS_DH_N"/>
</dbReference>
<dbReference type="Pfam" id="PF13602">
    <property type="entry name" value="ADH_zinc_N_2"/>
    <property type="match status" value="1"/>
</dbReference>
<dbReference type="SMART" id="SM00825">
    <property type="entry name" value="PKS_KS"/>
    <property type="match status" value="2"/>
</dbReference>
<dbReference type="CDD" id="cd05195">
    <property type="entry name" value="enoyl_red"/>
    <property type="match status" value="1"/>
</dbReference>
<dbReference type="Pfam" id="PF00550">
    <property type="entry name" value="PP-binding"/>
    <property type="match status" value="2"/>
</dbReference>
<dbReference type="GO" id="GO:0004312">
    <property type="term" value="F:fatty acid synthase activity"/>
    <property type="evidence" value="ECO:0007669"/>
    <property type="project" value="TreeGrafter"/>
</dbReference>
<dbReference type="Pfam" id="PF08659">
    <property type="entry name" value="KR"/>
    <property type="match status" value="2"/>
</dbReference>
<dbReference type="FunFam" id="3.40.47.10:FF:000019">
    <property type="entry name" value="Polyketide synthase type I"/>
    <property type="match status" value="2"/>
</dbReference>
<dbReference type="InterPro" id="IPR020807">
    <property type="entry name" value="PKS_DH"/>
</dbReference>
<dbReference type="InterPro" id="IPR042104">
    <property type="entry name" value="PKS_dehydratase_sf"/>
</dbReference>
<dbReference type="Gene3D" id="3.40.50.720">
    <property type="entry name" value="NAD(P)-binding Rossmann-like Domain"/>
    <property type="match status" value="2"/>
</dbReference>
<feature type="region of interest" description="N-terminal hotdog fold" evidence="6">
    <location>
        <begin position="2428"/>
        <end position="2552"/>
    </location>
</feature>
<dbReference type="PANTHER" id="PTHR43775">
    <property type="entry name" value="FATTY ACID SYNTHASE"/>
    <property type="match status" value="1"/>
</dbReference>
<dbReference type="SMART" id="SM00823">
    <property type="entry name" value="PKS_PP"/>
    <property type="match status" value="2"/>
</dbReference>
<evidence type="ECO:0000259" key="7">
    <source>
        <dbReference type="PROSITE" id="PS50075"/>
    </source>
</evidence>
<evidence type="ECO:0000259" key="9">
    <source>
        <dbReference type="PROSITE" id="PS52019"/>
    </source>
</evidence>
<dbReference type="CDD" id="cd00833">
    <property type="entry name" value="PKS"/>
    <property type="match status" value="2"/>
</dbReference>
<dbReference type="InterPro" id="IPR055123">
    <property type="entry name" value="SpnB-like_Rossmann"/>
</dbReference>
<keyword evidence="3" id="KW-0808">Transferase</keyword>
<dbReference type="Gene3D" id="3.30.70.3290">
    <property type="match status" value="2"/>
</dbReference>
<feature type="domain" description="Ketosynthase family 3 (KS3)" evidence="8">
    <location>
        <begin position="33"/>
        <end position="458"/>
    </location>
</feature>
<dbReference type="Pfam" id="PF14765">
    <property type="entry name" value="PS-DH"/>
    <property type="match status" value="1"/>
</dbReference>
<dbReference type="Pfam" id="PF16197">
    <property type="entry name" value="KAsynt_C_assoc"/>
    <property type="match status" value="1"/>
</dbReference>
<protein>
    <submittedName>
        <fullName evidence="10">Polyketide synthase</fullName>
    </submittedName>
</protein>
<evidence type="ECO:0000256" key="2">
    <source>
        <dbReference type="ARBA" id="ARBA00022553"/>
    </source>
</evidence>
<dbReference type="InterPro" id="IPR032821">
    <property type="entry name" value="PKS_assoc"/>
</dbReference>
<dbReference type="Pfam" id="PF02801">
    <property type="entry name" value="Ketoacyl-synt_C"/>
    <property type="match status" value="2"/>
</dbReference>
<dbReference type="FunFam" id="3.90.180.10:FF:000032">
    <property type="entry name" value="Probable polyketide synthase pks1"/>
    <property type="match status" value="1"/>
</dbReference>
<evidence type="ECO:0000313" key="11">
    <source>
        <dbReference type="Proteomes" id="UP000295781"/>
    </source>
</evidence>
<dbReference type="Gene3D" id="3.40.47.10">
    <property type="match status" value="2"/>
</dbReference>
<accession>A0A4P2QA08</accession>
<feature type="active site" description="Proton donor; for dehydratase activity" evidence="6">
    <location>
        <position position="2624"/>
    </location>
</feature>
<dbReference type="PROSITE" id="PS50075">
    <property type="entry name" value="CARRIER"/>
    <property type="match status" value="2"/>
</dbReference>
<dbReference type="SMART" id="SM00829">
    <property type="entry name" value="PKS_ER"/>
    <property type="match status" value="1"/>
</dbReference>
<sequence length="3701" mass="386233">MDRSDKLRAYLEKTAASLVEAKGRIRELEARSREPIAIVAMACRFPGGVDSPEELWALLDEERDAITEVPPSRWDLERFYDPDPDAAGKTYSRWGGFVDDLDRFDAAFFGISPREAASIDPQERWLLETTWEVFERAGVRADTLEGTLGGVYIGLSGSEYQLEALHDAERIDAYSLTGASPSTTVGRLAYWLGLRGPAVAVDTACSSSLVAVHLACQALRSGECDFALAGGVNALLSPESYVAFCRLRALSPTGRCQTFSANADGYVRAEGCGLLLLKRLSDAQRDGDRVLAVIRGNAINQDGRSQGLTAPNGLAQEDVIRRALSLADIEPATVEVVECHGTGTALGDPIEVQALGAVYGHGRSGDRPLVIGSVKTNLGHTEAAAGLAGVIKAVLSLQHAVVPRSLHFAAPSPYIPWDTLPVRVAARRAAWERREHPRRVGVSSFGISGTNAHVLLEEAPAAPAAGPETPAAAPEPEASPRPAALPLLVSGRDEAALRAQAGRWAAWLTAHPEARWTDVAHTAAVRRTHLEARAAVVATSTADAAAALSAVAAGQPHAAVSQGEARARGEVVFVCPGQGSQWPAMGRALLAESEVFAAAVAACDAAFHPLTGWSLLSVLRGEQGETVPPADRVDVVQPALFAMAVGLSAVWRAWGVEPSAVVGHSQGEVAAAYIAGALSLEDAARVVALRSRLVRRLAGAGAMAVIERPVGEVEQRIARFAGALSVAVVNTPGSTVVSGDAAAVDRLLAELEAEHVFARRVKVDYASHSAHVDAILPELEAGLASVEPRACEIPLCSTVTGEVLAGPELDGGYWCRNLREPVRLDRALARLMADGHGVFIELSAHPVLAIPLTAASAERGGVVVGSLQRGDGGLERLMSMLSALHVQGHPVSWQRVLAPYGGALVDLPTYAFQRQRHWLEPSRHTAGAAGSAARRAPMYRVAWEESALEEAPWAPEEHVVLGGDGALATRLGVRAVAGLPELLQALDDGAAAPERLVLDLTADRPGAAAEAVHAAVRDALALVQAWLAAPRLSGTELVVVTRGAVAAEPDEGVAALGPAAVWGLLRTARVEHPDRAVRALDLGRELPDVALLRRALGAAEEPELALRAGGARAARLRAVDGGAGATAPALAPQGTVWITGGTGELGRQVARHLVAAHGVRHLLLTSRRGMDAPDAAALVERLRADGAETVEVVACDVTDGAALRAAVRSVAAERPLTAVVHTAGVLADGVLTGLSAEQLARVLTPKVDGTCHVYAAAHDQPLVAFVLFSSVVGTLGNAGQANYGAANAFLDAFAAQLRARGVPAMSLAWGFWEQAGLGMTAHLGAADLARLRRQGLAPLSVAEGLRLLDRALARPEAALVPAALDLPALQRATADLGRVPPMLRGLLRASPERAATTEPPGAGPAAATALRARLAPLPEAERQGALLELVRAEVAVVLRLPGPAQVPADRPLKQLGLDSLTAVELRNRLSARAQTALPTTLAFDHPTPRAIADLLLRRAFSEPAAAGATRGHTPRAQAHDEPIAIVSMACRLPGGVDSPEALWQLLSAGRDAIGPLPEGRGWDLAGLYDPDPDAPGKSVTTLGGFLYDADRFDPTFFGISPREAERMDPQQRLLLECSWEALERAGVPPHTLDASATGVFVGLAHSDYGGRLLQQLDSFDGHVLTGNFLSVGSGRIAYTLGLRGPAVTVDTACSSSLVSVHLACMSLRAGECDLALAGGATVMATPMILVEFSRQRGTALDGRCKAFGAAADGAGWSEGCGVLVLKRLSDARRDGDRVLAVLRGSAVNQDGRSQGLTAPNGPAQQDVIHKALAAAGLTAADVDAVEAHGTGTRLGDPIEAQALLATYGEARTAERPLWLGSLKSNLGHTQVAAGVAGLMKVVLAMQHAELPRTLHADPPSPHVDWSQGHVELLNEPVPWPRADRPRRAAVSSFGISGTNAHVIVEEAPQPAPMADEEAPEELPILPLLVSGADEAALRAQAGRLAEHLRAHPDQRLLDVAASLATTRTHLAARLALPVPAGAPRGPWVEELEAFARGGAAPAQASLTSAESSAGKVAALFTGQGSQRAGMGRALYATHGAFRAALDAACAELDRHLDRPLLRVLFAEAGSDDAALLDQTGWAQPALFALEVALFRQWEAWGLRPELLLGHSVGELAAAHVAGVLDLHDACALVAARGRLMQALPAGGAMASVEASEDELRPLLDQHPGRLSLAALNAPRQSVVSGDQAAVAQVCDHFGALGRRTRRLHVSHAFHSPLMAPMLDAFASVARGLTFHPPRLPLISSVTGARATAEELTSPGYWVRQVRDTVRFADGVRALLAAGASTYLECGPHGVLCAAAAECLAPEGARDAGFLPSLRKDRDEADALMHAAAALHVRGHALDWRRLFDPTGARRVALPTYAFQRQRYWLEAPRARAGLDGLGLTPAHHPWLGAAVRLADRDGHVLSGRLSTVDHPWVLDHVVLGTVILPGTAFVELACAAAEVVGLSGVSELAIEAPLSLPARGAVALQVAIDAPDAAGRRGIAIYSRPDGAADAPWTAHARGALGAAAPDAVAVWAQGAWPPPGAEPVDVTRWLEIVDAWIGPAFRGVVALWRAGRTIYADVALPDGVASTAHDFGLHPALLDAALRAFLRAELGAAPSPREGTVVPFAWSDVALEARGAAALRVRVEVQDDGDDDAITASIELADRQGRLVARVGALQMRWTTAERVRAAAAAAERDLYRVAWTDVALGDAAFAPEEHVVLGGDGALAAALGVRAAAGLPELLASLPADAAAPRRLVVDATAGAASAVVEAVPPAGAVVEAVHAATRDALALVQGWLAAPQLSATELVVVTRGATAVSPDDGAAALGPAAVWGLLRATRVEHADRAVRMLDLGPAAPDTALLRRAIVADDEPELALRASGARAPRLDAAGEADGELAPPGGARSFRLCVREKGSIDALHLADAPDALRPLGSGEVRLAVRAAGLNFRDVLNVLGTYRGEAGPLGLEGAGVVLEVGEGVTALRPGDRVMGLLQAGMATHAIVDARLLARIPRGLSFVDAATIPAAFLTALYGLRDLGALKAGQRVLVHAAAGGVGMAAVQLARLWGAEVFATASEGKWPTLRRMGLDEAHVASSRTLDFRGAFLAATHGRGVDVVLDALAGEFVDASLDLLPRGGRFVEMGKSDVRDPERIAKDRPGVRYTAFDLLDAGPEHLQAMLRELVTLFEEGALAPLPSVVHDLRRAPRAFRSMANARHTGKLVLAPPAAIDPDGTALITGGTGELGRQVARHLVAARGVRHLVLTSRRGPEAQEAASLVEELRAAGAATVEVKACDVTDREALAAVVRAIPAAHPLTAVVHTAAVLDDGVVAGLSTEQLARVLRPKVDGALQLHEVTEDAPLAAFVLFSSIAGTLGSAGQASYAAANASLDALAAALRARGVPAMSLAWGFWERGGIGMTARLGAADMARLKRQGIAPMTVAQGLGLLDRALDRPDAALVPASLDLSAIQRAASDPRQVPPMLRGLVRLAPRPAAGAADGRSREASTLRQRLAAMSEPERQRALLDLVRTEAAAVLVLRGPDAVPADKPLRELGLDSLTAVELRNRLRIRAQIDLPSTLAFDYPTPKAVAAYLAQELGLHDVVTERREPSSRSDDEIRSAIASIRISTLRQAGLLDSLLRLAASEAAPAPAPADAAPESDELMLQQIGDEELARLVLDLAGGAQ</sequence>
<keyword evidence="1" id="KW-0596">Phosphopantetheine</keyword>
<dbReference type="SMART" id="SM00822">
    <property type="entry name" value="PKS_KR"/>
    <property type="match status" value="2"/>
</dbReference>
<feature type="domain" description="Ketosynthase family 3 (KS3)" evidence="8">
    <location>
        <begin position="1520"/>
        <end position="1946"/>
    </location>
</feature>
<dbReference type="Pfam" id="PF08240">
    <property type="entry name" value="ADH_N"/>
    <property type="match status" value="1"/>
</dbReference>
<dbReference type="SMART" id="SM00827">
    <property type="entry name" value="PKS_AT"/>
    <property type="match status" value="2"/>
</dbReference>
<dbReference type="PROSITE" id="PS01162">
    <property type="entry name" value="QOR_ZETA_CRYSTAL"/>
    <property type="match status" value="1"/>
</dbReference>
<dbReference type="RefSeq" id="WP_129354049.1">
    <property type="nucleotide sequence ID" value="NZ_CP012670.1"/>
</dbReference>
<dbReference type="SMART" id="SM00826">
    <property type="entry name" value="PKS_DH"/>
    <property type="match status" value="1"/>
</dbReference>
<dbReference type="Gene3D" id="1.10.1200.10">
    <property type="entry name" value="ACP-like"/>
    <property type="match status" value="2"/>
</dbReference>
<dbReference type="PROSITE" id="PS52004">
    <property type="entry name" value="KS3_2"/>
    <property type="match status" value="2"/>
</dbReference>
<evidence type="ECO:0000256" key="6">
    <source>
        <dbReference type="PROSITE-ProRule" id="PRU01363"/>
    </source>
</evidence>
<dbReference type="FunFam" id="1.10.1200.10:FF:000007">
    <property type="entry name" value="Probable polyketide synthase pks17"/>
    <property type="match status" value="2"/>
</dbReference>
<keyword evidence="2" id="KW-0597">Phosphoprotein</keyword>
<dbReference type="InterPro" id="IPR020806">
    <property type="entry name" value="PKS_PP-bd"/>
</dbReference>
<dbReference type="Pfam" id="PF21089">
    <property type="entry name" value="PKS_DH_N"/>
    <property type="match status" value="1"/>
</dbReference>
<dbReference type="FunFam" id="3.40.50.720:FF:000209">
    <property type="entry name" value="Polyketide synthase Pks12"/>
    <property type="match status" value="1"/>
</dbReference>
<evidence type="ECO:0000259" key="8">
    <source>
        <dbReference type="PROSITE" id="PS52004"/>
    </source>
</evidence>
<dbReference type="Pfam" id="PF00698">
    <property type="entry name" value="Acyl_transf_1"/>
    <property type="match status" value="2"/>
</dbReference>
<feature type="domain" description="PKS/mFAS DH" evidence="9">
    <location>
        <begin position="2428"/>
        <end position="2710"/>
    </location>
</feature>
<evidence type="ECO:0000313" key="10">
    <source>
        <dbReference type="EMBL" id="AUX26445.1"/>
    </source>
</evidence>
<dbReference type="GO" id="GO:0008270">
    <property type="term" value="F:zinc ion binding"/>
    <property type="evidence" value="ECO:0007669"/>
    <property type="project" value="InterPro"/>
</dbReference>
<evidence type="ECO:0000256" key="3">
    <source>
        <dbReference type="ARBA" id="ARBA00022679"/>
    </source>
</evidence>
<organism evidence="10 11">
    <name type="scientific">Sorangium cellulosum</name>
    <name type="common">Polyangium cellulosum</name>
    <dbReference type="NCBI Taxonomy" id="56"/>
    <lineage>
        <taxon>Bacteria</taxon>
        <taxon>Pseudomonadati</taxon>
        <taxon>Myxococcota</taxon>
        <taxon>Polyangia</taxon>
        <taxon>Polyangiales</taxon>
        <taxon>Polyangiaceae</taxon>
        <taxon>Sorangium</taxon>
    </lineage>
</organism>
<dbReference type="Pfam" id="PF22621">
    <property type="entry name" value="CurL-like_PKS_C"/>
    <property type="match status" value="1"/>
</dbReference>
<dbReference type="Gene3D" id="3.90.180.10">
    <property type="entry name" value="Medium-chain alcohol dehydrogenases, catalytic domain"/>
    <property type="match status" value="1"/>
</dbReference>
<evidence type="ECO:0000256" key="5">
    <source>
        <dbReference type="ARBA" id="ARBA00054155"/>
    </source>
</evidence>
<feature type="domain" description="Carrier" evidence="7">
    <location>
        <begin position="1424"/>
        <end position="1499"/>
    </location>
</feature>
<proteinExistence type="predicted"/>
<dbReference type="InterPro" id="IPR014043">
    <property type="entry name" value="Acyl_transferase_dom"/>
</dbReference>
<gene>
    <name evidence="10" type="ORF">SOCEGT47_070080</name>
</gene>
<dbReference type="Pfam" id="PF22953">
    <property type="entry name" value="SpnB_Rossmann"/>
    <property type="match status" value="2"/>
</dbReference>
<dbReference type="Gene3D" id="3.10.129.110">
    <property type="entry name" value="Polyketide synthase dehydratase"/>
    <property type="match status" value="1"/>
</dbReference>
<dbReference type="InterPro" id="IPR011032">
    <property type="entry name" value="GroES-like_sf"/>
</dbReference>
<dbReference type="InterPro" id="IPR014031">
    <property type="entry name" value="Ketoacyl_synth_C"/>
</dbReference>
<dbReference type="InterPro" id="IPR050091">
    <property type="entry name" value="PKS_NRPS_Biosynth_Enz"/>
</dbReference>
<dbReference type="InterPro" id="IPR020841">
    <property type="entry name" value="PKS_Beta-ketoAc_synthase_dom"/>
</dbReference>
<dbReference type="GO" id="GO:0006633">
    <property type="term" value="P:fatty acid biosynthetic process"/>
    <property type="evidence" value="ECO:0007669"/>
    <property type="project" value="InterPro"/>
</dbReference>
<dbReference type="SUPFAM" id="SSF51735">
    <property type="entry name" value="NAD(P)-binding Rossmann-fold domains"/>
    <property type="match status" value="5"/>
</dbReference>
<dbReference type="PROSITE" id="PS00012">
    <property type="entry name" value="PHOSPHOPANTETHEINE"/>
    <property type="match status" value="2"/>
</dbReference>
<dbReference type="PROSITE" id="PS00606">
    <property type="entry name" value="KS3_1"/>
    <property type="match status" value="2"/>
</dbReference>
<dbReference type="Gene3D" id="3.40.366.10">
    <property type="entry name" value="Malonyl-Coenzyme A Acyl Carrier Protein, domain 2"/>
    <property type="match status" value="2"/>
</dbReference>
<dbReference type="SUPFAM" id="SSF50129">
    <property type="entry name" value="GroES-like"/>
    <property type="match status" value="1"/>
</dbReference>
<dbReference type="InterPro" id="IPR009081">
    <property type="entry name" value="PP-bd_ACP"/>
</dbReference>
<dbReference type="InterPro" id="IPR001227">
    <property type="entry name" value="Ac_transferase_dom_sf"/>
</dbReference>
<dbReference type="OrthoDB" id="5349841at2"/>
<feature type="domain" description="Carrier" evidence="7">
    <location>
        <begin position="3539"/>
        <end position="3614"/>
    </location>
</feature>
<dbReference type="InterPro" id="IPR002364">
    <property type="entry name" value="Quin_OxRdtase/zeta-crystal_CS"/>
</dbReference>
<comment type="function">
    <text evidence="5">Involved in production of the polyketide antibiotic thailandamide.</text>
</comment>
<dbReference type="GO" id="GO:0004315">
    <property type="term" value="F:3-oxoacyl-[acyl-carrier-protein] synthase activity"/>
    <property type="evidence" value="ECO:0007669"/>
    <property type="project" value="InterPro"/>
</dbReference>
<dbReference type="InterPro" id="IPR006162">
    <property type="entry name" value="Ppantetheine_attach_site"/>
</dbReference>
<feature type="region of interest" description="C-terminal hotdog fold" evidence="6">
    <location>
        <begin position="2566"/>
        <end position="2710"/>
    </location>
</feature>
<dbReference type="InterPro" id="IPR049551">
    <property type="entry name" value="PKS_DH_C"/>
</dbReference>
<dbReference type="InterPro" id="IPR013154">
    <property type="entry name" value="ADH-like_N"/>
</dbReference>
<dbReference type="InterPro" id="IPR016036">
    <property type="entry name" value="Malonyl_transacylase_ACP-bd"/>
</dbReference>
<dbReference type="InterPro" id="IPR016039">
    <property type="entry name" value="Thiolase-like"/>
</dbReference>
<reference evidence="10 11" key="1">
    <citation type="submission" date="2015-09" db="EMBL/GenBank/DDBJ databases">
        <title>Sorangium comparison.</title>
        <authorList>
            <person name="Zaburannyi N."/>
            <person name="Bunk B."/>
            <person name="Overmann J."/>
            <person name="Mueller R."/>
        </authorList>
    </citation>
    <scope>NUCLEOTIDE SEQUENCE [LARGE SCALE GENOMIC DNA]</scope>
    <source>
        <strain evidence="10 11">So ceGT47</strain>
    </source>
</reference>
<dbReference type="InterPro" id="IPR018201">
    <property type="entry name" value="Ketoacyl_synth_AS"/>
</dbReference>
<keyword evidence="4" id="KW-0511">Multifunctional enzyme</keyword>
<feature type="active site" description="Proton acceptor; for dehydratase activity" evidence="6">
    <location>
        <position position="2460"/>
    </location>
</feature>
<dbReference type="InterPro" id="IPR057326">
    <property type="entry name" value="KR_dom"/>
</dbReference>
<dbReference type="PANTHER" id="PTHR43775:SF51">
    <property type="entry name" value="INACTIVE PHENOLPHTHIOCEROL SYNTHESIS POLYKETIDE SYNTHASE TYPE I PKS1-RELATED"/>
    <property type="match status" value="1"/>
</dbReference>
<dbReference type="GO" id="GO:0031177">
    <property type="term" value="F:phosphopantetheine binding"/>
    <property type="evidence" value="ECO:0007669"/>
    <property type="project" value="InterPro"/>
</dbReference>
<dbReference type="InterPro" id="IPR049900">
    <property type="entry name" value="PKS_mFAS_DH"/>
</dbReference>
<dbReference type="SMART" id="SM01294">
    <property type="entry name" value="PKS_PP_betabranch"/>
    <property type="match status" value="1"/>
</dbReference>
<dbReference type="InterPro" id="IPR013968">
    <property type="entry name" value="PKS_KR"/>
</dbReference>
<dbReference type="SUPFAM" id="SSF47336">
    <property type="entry name" value="ACP-like"/>
    <property type="match status" value="2"/>
</dbReference>
<dbReference type="Gene3D" id="3.40.50.11460">
    <property type="match status" value="1"/>
</dbReference>
<dbReference type="InterPro" id="IPR016035">
    <property type="entry name" value="Acyl_Trfase/lysoPLipase"/>
</dbReference>
<dbReference type="SUPFAM" id="SSF55048">
    <property type="entry name" value="Probable ACP-binding domain of malonyl-CoA ACP transacylase"/>
    <property type="match status" value="2"/>
</dbReference>
<dbReference type="PROSITE" id="PS52019">
    <property type="entry name" value="PKS_MFAS_DH"/>
    <property type="match status" value="1"/>
</dbReference>